<evidence type="ECO:0000313" key="3">
    <source>
        <dbReference type="Proteomes" id="UP001055460"/>
    </source>
</evidence>
<accession>A0A9Q9D9X2</accession>
<reference evidence="2" key="1">
    <citation type="submission" date="2022-06" db="EMBL/GenBank/DDBJ databases">
        <title>Physiological and biochemical characterization and genomic elucidation of a strain of the genus Ensifer adhaerens M8 that combines arsenic oxidation and chromium reduction.</title>
        <authorList>
            <person name="Li X."/>
            <person name="Yu c."/>
        </authorList>
    </citation>
    <scope>NUCLEOTIDE SEQUENCE</scope>
    <source>
        <strain evidence="2">M8</strain>
    </source>
</reference>
<dbReference type="AlphaFoldDB" id="A0A9Q9D9X2"/>
<protein>
    <submittedName>
        <fullName evidence="2">Uncharacterized protein</fullName>
    </submittedName>
</protein>
<dbReference type="RefSeq" id="WP_090294674.1">
    <property type="nucleotide sequence ID" value="NZ_CP098807.1"/>
</dbReference>
<evidence type="ECO:0000256" key="1">
    <source>
        <dbReference type="SAM" id="MobiDB-lite"/>
    </source>
</evidence>
<feature type="compositionally biased region" description="Basic and acidic residues" evidence="1">
    <location>
        <begin position="190"/>
        <end position="204"/>
    </location>
</feature>
<feature type="compositionally biased region" description="Basic and acidic residues" evidence="1">
    <location>
        <begin position="147"/>
        <end position="157"/>
    </location>
</feature>
<gene>
    <name evidence="2" type="ORF">NE863_03495</name>
</gene>
<proteinExistence type="predicted"/>
<organism evidence="2 3">
    <name type="scientific">Ensifer adhaerens</name>
    <name type="common">Sinorhizobium morelense</name>
    <dbReference type="NCBI Taxonomy" id="106592"/>
    <lineage>
        <taxon>Bacteria</taxon>
        <taxon>Pseudomonadati</taxon>
        <taxon>Pseudomonadota</taxon>
        <taxon>Alphaproteobacteria</taxon>
        <taxon>Hyphomicrobiales</taxon>
        <taxon>Rhizobiaceae</taxon>
        <taxon>Sinorhizobium/Ensifer group</taxon>
        <taxon>Ensifer</taxon>
    </lineage>
</organism>
<feature type="region of interest" description="Disordered" evidence="1">
    <location>
        <begin position="190"/>
        <end position="224"/>
    </location>
</feature>
<dbReference type="OrthoDB" id="8420163at2"/>
<sequence length="236" mass="23609">MQIYGLFSNASVTRPAASGAAPGAVGESKSPASTALLLGRDDESAANRAAAAKKKLDEVKEQLRMLRFFASDPETLARLAKQLAQQLGTAAQQLAGAGGGGAASGVASASAAAVLADAGTVQADASSAQTDAPVTGGEAEPSSERTSFAERAYREFGGDDGGSDPLAKVAAELKSVAEQVKQLLRKAEQELRAKGSGRDADEARTAGQSLSAATGNIEGAGGNVTFSISIPTSISV</sequence>
<evidence type="ECO:0000313" key="2">
    <source>
        <dbReference type="EMBL" id="USJ24068.1"/>
    </source>
</evidence>
<dbReference type="EMBL" id="CP098807">
    <property type="protein sequence ID" value="USJ24068.1"/>
    <property type="molecule type" value="Genomic_DNA"/>
</dbReference>
<name>A0A9Q9D9X2_ENSAD</name>
<dbReference type="Proteomes" id="UP001055460">
    <property type="component" value="Chromosome"/>
</dbReference>
<feature type="region of interest" description="Disordered" evidence="1">
    <location>
        <begin position="125"/>
        <end position="165"/>
    </location>
</feature>